<dbReference type="Gene3D" id="3.90.1330.10">
    <property type="entry name" value="Alpha-glucuronidase, C-terminal domain"/>
    <property type="match status" value="1"/>
</dbReference>
<dbReference type="GO" id="GO:0046559">
    <property type="term" value="F:alpha-glucuronidase activity"/>
    <property type="evidence" value="ECO:0007669"/>
    <property type="project" value="InterPro"/>
</dbReference>
<name>A0AA38VQR4_9PEZI</name>
<feature type="region of interest" description="Disordered" evidence="1">
    <location>
        <begin position="200"/>
        <end position="224"/>
    </location>
</feature>
<reference evidence="3" key="1">
    <citation type="submission" date="2022-07" db="EMBL/GenBank/DDBJ databases">
        <title>Fungi with potential for degradation of polypropylene.</title>
        <authorList>
            <person name="Gostincar C."/>
        </authorList>
    </citation>
    <scope>NUCLEOTIDE SEQUENCE</scope>
    <source>
        <strain evidence="3">EXF-13308</strain>
    </source>
</reference>
<accession>A0AA38VQR4</accession>
<keyword evidence="4" id="KW-1185">Reference proteome</keyword>
<dbReference type="Proteomes" id="UP001174694">
    <property type="component" value="Unassembled WGS sequence"/>
</dbReference>
<evidence type="ECO:0000313" key="4">
    <source>
        <dbReference type="Proteomes" id="UP001174694"/>
    </source>
</evidence>
<dbReference type="GO" id="GO:0005576">
    <property type="term" value="C:extracellular region"/>
    <property type="evidence" value="ECO:0007669"/>
    <property type="project" value="InterPro"/>
</dbReference>
<dbReference type="GO" id="GO:0045493">
    <property type="term" value="P:xylan catabolic process"/>
    <property type="evidence" value="ECO:0007669"/>
    <property type="project" value="InterPro"/>
</dbReference>
<dbReference type="PANTHER" id="PTHR39207:SF1">
    <property type="entry name" value="ALPHA-GLUCURONIDASE A"/>
    <property type="match status" value="1"/>
</dbReference>
<evidence type="ECO:0000259" key="2">
    <source>
        <dbReference type="Pfam" id="PF07477"/>
    </source>
</evidence>
<feature type="compositionally biased region" description="Basic residues" evidence="1">
    <location>
        <begin position="209"/>
        <end position="224"/>
    </location>
</feature>
<dbReference type="PANTHER" id="PTHR39207">
    <property type="entry name" value="ALPHA-GLUCURONIDASE A"/>
    <property type="match status" value="1"/>
</dbReference>
<comment type="caution">
    <text evidence="3">The sequence shown here is derived from an EMBL/GenBank/DDBJ whole genome shotgun (WGS) entry which is preliminary data.</text>
</comment>
<dbReference type="AlphaFoldDB" id="A0AA38VQR4"/>
<organism evidence="3 4">
    <name type="scientific">Pleurostoma richardsiae</name>
    <dbReference type="NCBI Taxonomy" id="41990"/>
    <lineage>
        <taxon>Eukaryota</taxon>
        <taxon>Fungi</taxon>
        <taxon>Dikarya</taxon>
        <taxon>Ascomycota</taxon>
        <taxon>Pezizomycotina</taxon>
        <taxon>Sordariomycetes</taxon>
        <taxon>Sordariomycetidae</taxon>
        <taxon>Calosphaeriales</taxon>
        <taxon>Pleurostomataceae</taxon>
        <taxon>Pleurostoma</taxon>
    </lineage>
</organism>
<dbReference type="EMBL" id="JANBVO010000014">
    <property type="protein sequence ID" value="KAJ9145303.1"/>
    <property type="molecule type" value="Genomic_DNA"/>
</dbReference>
<dbReference type="SUPFAM" id="SSF51445">
    <property type="entry name" value="(Trans)glycosidases"/>
    <property type="match status" value="1"/>
</dbReference>
<dbReference type="InterPro" id="IPR037054">
    <property type="entry name" value="A-glucoronidase_C_sf"/>
</dbReference>
<dbReference type="InterPro" id="IPR011099">
    <property type="entry name" value="Glyco_hydro_67_C"/>
</dbReference>
<evidence type="ECO:0000313" key="3">
    <source>
        <dbReference type="EMBL" id="KAJ9145303.1"/>
    </source>
</evidence>
<evidence type="ECO:0000256" key="1">
    <source>
        <dbReference type="SAM" id="MobiDB-lite"/>
    </source>
</evidence>
<sequence>MFVASWPVYENYTGNLGIQALSDILYTHFGPNPASQDNNGRGQWTRADHLTISMDRTVKNGTGYLGQCPPKIAALYEDVETTPDELLLHHVNYTQRQKSGNTVIQHFYDVHYAGSAAAQTFGADMDVLRGKIDDEKYEEVLFRLTYQAGHALVWRCAISELCHCLSGVPDEAGGVGVHPWRIVAEDMRFEGHRVSLGYPVREGVGGPGHHQKLKHYSRHRHGHA</sequence>
<proteinExistence type="predicted"/>
<feature type="domain" description="Glycosyl hydrolase family 67 C-terminal" evidence="2">
    <location>
        <begin position="1"/>
        <end position="173"/>
    </location>
</feature>
<dbReference type="InterPro" id="IPR017853">
    <property type="entry name" value="GH"/>
</dbReference>
<protein>
    <submittedName>
        <fullName evidence="3">Alpha-glucuronidase</fullName>
    </submittedName>
</protein>
<gene>
    <name evidence="3" type="ORF">NKR23_g5449</name>
</gene>
<dbReference type="Pfam" id="PF07477">
    <property type="entry name" value="Glyco_hydro_67C"/>
    <property type="match status" value="1"/>
</dbReference>